<dbReference type="STRING" id="1210090.GCA_001613185_06473"/>
<reference evidence="1 2" key="1">
    <citation type="submission" date="2018-06" db="EMBL/GenBank/DDBJ databases">
        <title>Genomic Encyclopedia of Type Strains, Phase IV (KMG-IV): sequencing the most valuable type-strain genomes for metagenomic binning, comparative biology and taxonomic classification.</title>
        <authorList>
            <person name="Goeker M."/>
        </authorList>
    </citation>
    <scope>NUCLEOTIDE SEQUENCE [LARGE SCALE GENOMIC DNA]</scope>
    <source>
        <strain evidence="1 2">DSM 44599</strain>
    </source>
</reference>
<organism evidence="1 2">
    <name type="scientific">Nocardia puris</name>
    <dbReference type="NCBI Taxonomy" id="208602"/>
    <lineage>
        <taxon>Bacteria</taxon>
        <taxon>Bacillati</taxon>
        <taxon>Actinomycetota</taxon>
        <taxon>Actinomycetes</taxon>
        <taxon>Mycobacteriales</taxon>
        <taxon>Nocardiaceae</taxon>
        <taxon>Nocardia</taxon>
    </lineage>
</organism>
<dbReference type="EMBL" id="QNRE01000028">
    <property type="protein sequence ID" value="RBO80095.1"/>
    <property type="molecule type" value="Genomic_DNA"/>
</dbReference>
<evidence type="ECO:0000313" key="2">
    <source>
        <dbReference type="Proteomes" id="UP000252586"/>
    </source>
</evidence>
<protein>
    <recommendedName>
        <fullName evidence="3">Thymidylate kinase</fullName>
    </recommendedName>
</protein>
<name>A0A366CUU6_9NOCA</name>
<dbReference type="RefSeq" id="WP_147266029.1">
    <property type="nucleotide sequence ID" value="NZ_JADLRD010000032.1"/>
</dbReference>
<dbReference type="OrthoDB" id="1494645at2"/>
<dbReference type="InterPro" id="IPR027417">
    <property type="entry name" value="P-loop_NTPase"/>
</dbReference>
<dbReference type="Proteomes" id="UP000252586">
    <property type="component" value="Unassembled WGS sequence"/>
</dbReference>
<sequence>MTRRVAVVGIDGAGKSSIMARLRELAPDSDRSGASGAAVPTAFASMTCPDFHNTRDVPCADLSRQLKAFSVGCDEVGGLEMKAVAMYLQMTLFGPVERHFLDTFAPEVLVFERHPLVELLVYGPLYTQLARPQWRASVKEAEIEGVLERHAPGTFADIRAWHRAEAARLGASPDLWSVLDEVADLVGRDTAQAVAAFGHRFRTTLPDAVLWLDAPPEQAAARCVERSGSAPREAHETAQHLTALREGYLRVQRTLAEAFPHVTFHRIDTGDGADLERSVRDCVTEGKLFG</sequence>
<proteinExistence type="predicted"/>
<comment type="caution">
    <text evidence="1">The sequence shown here is derived from an EMBL/GenBank/DDBJ whole genome shotgun (WGS) entry which is preliminary data.</text>
</comment>
<keyword evidence="2" id="KW-1185">Reference proteome</keyword>
<dbReference type="AlphaFoldDB" id="A0A366CUU6"/>
<evidence type="ECO:0000313" key="1">
    <source>
        <dbReference type="EMBL" id="RBO80095.1"/>
    </source>
</evidence>
<dbReference type="SUPFAM" id="SSF52540">
    <property type="entry name" value="P-loop containing nucleoside triphosphate hydrolases"/>
    <property type="match status" value="1"/>
</dbReference>
<accession>A0A366CUU6</accession>
<evidence type="ECO:0008006" key="3">
    <source>
        <dbReference type="Google" id="ProtNLM"/>
    </source>
</evidence>
<gene>
    <name evidence="1" type="ORF">DFR74_12812</name>
</gene>
<dbReference type="Gene3D" id="3.40.50.300">
    <property type="entry name" value="P-loop containing nucleotide triphosphate hydrolases"/>
    <property type="match status" value="1"/>
</dbReference>